<dbReference type="EMBL" id="CP147251">
    <property type="protein sequence ID" value="WYJ76834.1"/>
    <property type="molecule type" value="Genomic_DNA"/>
</dbReference>
<sequence>MHHIFKQGTQEPVFVLLHGTGGDENSLLEIGEMLNEKASILSIRGNVLEGNMPRFFRRVTEGVYDEADLTLRGNELRAFIKEAAANYHFDLRQVILVGYSNGANIAMQLLLHEPELFQKAILFHPMFPVENLPIYSLEKTHIFTTLGEQDPIVSISDSLHVIKVLEERHAVVTKLWTANHQLTYQEILAAKQWLA</sequence>
<accession>A0ABZ2SSF4</accession>
<feature type="domain" description="Dienelactone hydrolase" evidence="1">
    <location>
        <begin position="75"/>
        <end position="170"/>
    </location>
</feature>
<dbReference type="SUPFAM" id="SSF53474">
    <property type="entry name" value="alpha/beta-Hydrolases"/>
    <property type="match status" value="1"/>
</dbReference>
<dbReference type="InterPro" id="IPR029058">
    <property type="entry name" value="AB_hydrolase_fold"/>
</dbReference>
<name>A0ABZ2SSF4_9ENTE</name>
<keyword evidence="3" id="KW-1185">Reference proteome</keyword>
<dbReference type="Proteomes" id="UP000664701">
    <property type="component" value="Chromosome"/>
</dbReference>
<dbReference type="Gene3D" id="3.40.50.1820">
    <property type="entry name" value="alpha/beta hydrolase"/>
    <property type="match status" value="1"/>
</dbReference>
<proteinExistence type="predicted"/>
<protein>
    <submittedName>
        <fullName evidence="2">Phospholipase/carboxylesterase</fullName>
    </submittedName>
</protein>
<evidence type="ECO:0000313" key="3">
    <source>
        <dbReference type="Proteomes" id="UP000664701"/>
    </source>
</evidence>
<organism evidence="2 3">
    <name type="scientific">Candidatus Enterococcus lowellii</name>
    <dbReference type="NCBI Taxonomy" id="2230877"/>
    <lineage>
        <taxon>Bacteria</taxon>
        <taxon>Bacillati</taxon>
        <taxon>Bacillota</taxon>
        <taxon>Bacilli</taxon>
        <taxon>Lactobacillales</taxon>
        <taxon>Enterococcaceae</taxon>
        <taxon>Enterococcus</taxon>
    </lineage>
</organism>
<gene>
    <name evidence="2" type="ORF">DOK78_001471</name>
</gene>
<dbReference type="RefSeq" id="WP_207940977.1">
    <property type="nucleotide sequence ID" value="NZ_CP147251.1"/>
</dbReference>
<reference evidence="2 3" key="2">
    <citation type="submission" date="2024-03" db="EMBL/GenBank/DDBJ databases">
        <title>The Genome Sequence of Enterococcus sp. DIV2402.</title>
        <authorList>
            <consortium name="The Broad Institute Genomics Platform"/>
            <consortium name="The Broad Institute Microbial Omics Core"/>
            <consortium name="The Broad Institute Genomic Center for Infectious Diseases"/>
            <person name="Earl A."/>
            <person name="Manson A."/>
            <person name="Gilmore M."/>
            <person name="Schwartman J."/>
            <person name="Shea T."/>
            <person name="Abouelleil A."/>
            <person name="Cao P."/>
            <person name="Chapman S."/>
            <person name="Cusick C."/>
            <person name="Young S."/>
            <person name="Neafsey D."/>
            <person name="Nusbaum C."/>
            <person name="Birren B."/>
        </authorList>
    </citation>
    <scope>NUCLEOTIDE SEQUENCE [LARGE SCALE GENOMIC DNA]</scope>
    <source>
        <strain evidence="2 3">DIV2402</strain>
    </source>
</reference>
<reference evidence="2 3" key="1">
    <citation type="submission" date="2021-03" db="EMBL/GenBank/DDBJ databases">
        <authorList>
            <person name="Gilmore M.S."/>
            <person name="Schwartzman J."/>
            <person name="Van Tyne D."/>
            <person name="Martin M."/>
            <person name="Earl A.M."/>
            <person name="Manson A.L."/>
            <person name="Straub T."/>
            <person name="Salamzade R."/>
            <person name="Saavedra J."/>
            <person name="Lebreton F."/>
            <person name="Prichula J."/>
            <person name="Schaufler K."/>
            <person name="Gaca A."/>
            <person name="Sgardioli B."/>
            <person name="Wagenaar J."/>
            <person name="Strong T."/>
        </authorList>
    </citation>
    <scope>NUCLEOTIDE SEQUENCE [LARGE SCALE GENOMIC DNA]</scope>
    <source>
        <strain evidence="2 3">DIV2402</strain>
    </source>
</reference>
<evidence type="ECO:0000259" key="1">
    <source>
        <dbReference type="Pfam" id="PF01738"/>
    </source>
</evidence>
<evidence type="ECO:0000313" key="2">
    <source>
        <dbReference type="EMBL" id="WYJ76834.1"/>
    </source>
</evidence>
<dbReference type="Pfam" id="PF01738">
    <property type="entry name" value="DLH"/>
    <property type="match status" value="1"/>
</dbReference>
<dbReference type="InterPro" id="IPR002925">
    <property type="entry name" value="Dienelactn_hydro"/>
</dbReference>